<evidence type="ECO:0000313" key="1">
    <source>
        <dbReference type="EMBL" id="CAG8632244.1"/>
    </source>
</evidence>
<evidence type="ECO:0000313" key="2">
    <source>
        <dbReference type="Proteomes" id="UP000789375"/>
    </source>
</evidence>
<dbReference type="AlphaFoldDB" id="A0A9N9GXH3"/>
<keyword evidence="2" id="KW-1185">Reference proteome</keyword>
<sequence>MSPLRFSLVEQKRELCEINEKELTISNVDLAQKYNIRKSTITDILNEKDHWLAILRDQRKIKKFRSLKWPQLKDVLSL</sequence>
<dbReference type="Gene3D" id="1.10.10.60">
    <property type="entry name" value="Homeodomain-like"/>
    <property type="match status" value="1"/>
</dbReference>
<gene>
    <name evidence="1" type="ORF">FMOSSE_LOCUS10549</name>
</gene>
<accession>A0A9N9GXH3</accession>
<proteinExistence type="predicted"/>
<protein>
    <submittedName>
        <fullName evidence="1">5487_t:CDS:1</fullName>
    </submittedName>
</protein>
<dbReference type="Proteomes" id="UP000789375">
    <property type="component" value="Unassembled WGS sequence"/>
</dbReference>
<dbReference type="SUPFAM" id="SSF46689">
    <property type="entry name" value="Homeodomain-like"/>
    <property type="match status" value="1"/>
</dbReference>
<name>A0A9N9GXH3_FUNMO</name>
<reference evidence="1" key="1">
    <citation type="submission" date="2021-06" db="EMBL/GenBank/DDBJ databases">
        <authorList>
            <person name="Kallberg Y."/>
            <person name="Tangrot J."/>
            <person name="Rosling A."/>
        </authorList>
    </citation>
    <scope>NUCLEOTIDE SEQUENCE</scope>
    <source>
        <strain evidence="1">87-6 pot B 2015</strain>
    </source>
</reference>
<dbReference type="EMBL" id="CAJVPP010003548">
    <property type="protein sequence ID" value="CAG8632244.1"/>
    <property type="molecule type" value="Genomic_DNA"/>
</dbReference>
<dbReference type="InterPro" id="IPR009057">
    <property type="entry name" value="Homeodomain-like_sf"/>
</dbReference>
<comment type="caution">
    <text evidence="1">The sequence shown here is derived from an EMBL/GenBank/DDBJ whole genome shotgun (WGS) entry which is preliminary data.</text>
</comment>
<organism evidence="1 2">
    <name type="scientific">Funneliformis mosseae</name>
    <name type="common">Endomycorrhizal fungus</name>
    <name type="synonym">Glomus mosseae</name>
    <dbReference type="NCBI Taxonomy" id="27381"/>
    <lineage>
        <taxon>Eukaryota</taxon>
        <taxon>Fungi</taxon>
        <taxon>Fungi incertae sedis</taxon>
        <taxon>Mucoromycota</taxon>
        <taxon>Glomeromycotina</taxon>
        <taxon>Glomeromycetes</taxon>
        <taxon>Glomerales</taxon>
        <taxon>Glomeraceae</taxon>
        <taxon>Funneliformis</taxon>
    </lineage>
</organism>